<dbReference type="Proteomes" id="UP000820669">
    <property type="component" value="Unassembled WGS sequence"/>
</dbReference>
<dbReference type="InterPro" id="IPR041920">
    <property type="entry name" value="ROS/MUCR_sf"/>
</dbReference>
<gene>
    <name evidence="2" type="ORF">HF526_27275</name>
</gene>
<evidence type="ECO:0000313" key="2">
    <source>
        <dbReference type="EMBL" id="NMI00975.1"/>
    </source>
</evidence>
<feature type="compositionally biased region" description="Low complexity" evidence="1">
    <location>
        <begin position="316"/>
        <end position="335"/>
    </location>
</feature>
<name>A0ABX1SHC0_9PSEU</name>
<feature type="compositionally biased region" description="Basic and acidic residues" evidence="1">
    <location>
        <begin position="131"/>
        <end position="144"/>
    </location>
</feature>
<dbReference type="RefSeq" id="WP_169384440.1">
    <property type="nucleotide sequence ID" value="NZ_JAAXLA010000070.1"/>
</dbReference>
<keyword evidence="3" id="KW-1185">Reference proteome</keyword>
<feature type="region of interest" description="Disordered" evidence="1">
    <location>
        <begin position="115"/>
        <end position="147"/>
    </location>
</feature>
<accession>A0ABX1SHC0</accession>
<sequence>MTAARVKITSSGGAVSTVRPGRRVHAVVDVLADGTPCYAPIGEVVSDGPHVQCHLCGAWFRSVLRHLRAHGWDQLSYRAAFGLERGQSLEGDDTRRRRAVALAVRRVHDPAIRAGSEVGEGRARSGTLSREAAEAARGRRQSEQRRRKTLQALAAISPQARAAGSRRSADERRRRTAAEAAARLGHPDIGSLVRDRVAAGASLAAISREAGLHKDWLCRHLAKVDPVAAREVAVAVTGPRPIRRDARWIPVVRALGFDDVAGYLADRYLSRRLTVSAIAAEVGMSRPAVDLALRRHGVPRSVRPGGRAPGAGRRGPGTLSGRSASADGAASARRR</sequence>
<evidence type="ECO:0008006" key="4">
    <source>
        <dbReference type="Google" id="ProtNLM"/>
    </source>
</evidence>
<comment type="caution">
    <text evidence="2">The sequence shown here is derived from an EMBL/GenBank/DDBJ whole genome shotgun (WGS) entry which is preliminary data.</text>
</comment>
<protein>
    <recommendedName>
        <fullName evidence="4">ROS/MUCR transcriptional regulator protein</fullName>
    </recommendedName>
</protein>
<dbReference type="EMBL" id="JAAXLA010000070">
    <property type="protein sequence ID" value="NMI00975.1"/>
    <property type="molecule type" value="Genomic_DNA"/>
</dbReference>
<evidence type="ECO:0000313" key="3">
    <source>
        <dbReference type="Proteomes" id="UP000820669"/>
    </source>
</evidence>
<reference evidence="2 3" key="1">
    <citation type="submission" date="2020-04" db="EMBL/GenBank/DDBJ databases">
        <authorList>
            <person name="Klaysubun C."/>
            <person name="Duangmal K."/>
            <person name="Lipun K."/>
        </authorList>
    </citation>
    <scope>NUCLEOTIDE SEQUENCE [LARGE SCALE GENOMIC DNA]</scope>
    <source>
        <strain evidence="2 3">K10HN5</strain>
    </source>
</reference>
<evidence type="ECO:0000256" key="1">
    <source>
        <dbReference type="SAM" id="MobiDB-lite"/>
    </source>
</evidence>
<dbReference type="Gene3D" id="1.10.10.1550">
    <property type="entry name" value="ROS/MUCR transcriptional regulator protein"/>
    <property type="match status" value="1"/>
</dbReference>
<organism evidence="2 3">
    <name type="scientific">Pseudonocardia acidicola</name>
    <dbReference type="NCBI Taxonomy" id="2724939"/>
    <lineage>
        <taxon>Bacteria</taxon>
        <taxon>Bacillati</taxon>
        <taxon>Actinomycetota</taxon>
        <taxon>Actinomycetes</taxon>
        <taxon>Pseudonocardiales</taxon>
        <taxon>Pseudonocardiaceae</taxon>
        <taxon>Pseudonocardia</taxon>
    </lineage>
</organism>
<feature type="region of interest" description="Disordered" evidence="1">
    <location>
        <begin position="295"/>
        <end position="335"/>
    </location>
</feature>
<proteinExistence type="predicted"/>